<gene>
    <name evidence="1" type="ORF">D910_11171</name>
</gene>
<protein>
    <submittedName>
        <fullName evidence="1">Uncharacterized protein</fullName>
    </submittedName>
</protein>
<name>U4UUQ5_DENPD</name>
<dbReference type="Proteomes" id="UP000030742">
    <property type="component" value="Unassembled WGS sequence"/>
</dbReference>
<reference evidence="1 2" key="1">
    <citation type="journal article" date="2013" name="Genome Biol.">
        <title>Draft genome of the mountain pine beetle, Dendroctonus ponderosae Hopkins, a major forest pest.</title>
        <authorList>
            <person name="Keeling C.I."/>
            <person name="Yuen M.M."/>
            <person name="Liao N.Y."/>
            <person name="Docking T.R."/>
            <person name="Chan S.K."/>
            <person name="Taylor G.A."/>
            <person name="Palmquist D.L."/>
            <person name="Jackman S.D."/>
            <person name="Nguyen A."/>
            <person name="Li M."/>
            <person name="Henderson H."/>
            <person name="Janes J.K."/>
            <person name="Zhao Y."/>
            <person name="Pandoh P."/>
            <person name="Moore R."/>
            <person name="Sperling F.A."/>
            <person name="Huber D.P."/>
            <person name="Birol I."/>
            <person name="Jones S.J."/>
            <person name="Bohlmann J."/>
        </authorList>
    </citation>
    <scope>NUCLEOTIDE SEQUENCE</scope>
</reference>
<evidence type="ECO:0000313" key="1">
    <source>
        <dbReference type="EMBL" id="ERL93885.1"/>
    </source>
</evidence>
<accession>U4UUQ5</accession>
<organism evidence="1 2">
    <name type="scientific">Dendroctonus ponderosae</name>
    <name type="common">Mountain pine beetle</name>
    <dbReference type="NCBI Taxonomy" id="77166"/>
    <lineage>
        <taxon>Eukaryota</taxon>
        <taxon>Metazoa</taxon>
        <taxon>Ecdysozoa</taxon>
        <taxon>Arthropoda</taxon>
        <taxon>Hexapoda</taxon>
        <taxon>Insecta</taxon>
        <taxon>Pterygota</taxon>
        <taxon>Neoptera</taxon>
        <taxon>Endopterygota</taxon>
        <taxon>Coleoptera</taxon>
        <taxon>Polyphaga</taxon>
        <taxon>Cucujiformia</taxon>
        <taxon>Curculionidae</taxon>
        <taxon>Scolytinae</taxon>
        <taxon>Dendroctonus</taxon>
    </lineage>
</organism>
<dbReference type="EMBL" id="KB632375">
    <property type="protein sequence ID" value="ERL93885.1"/>
    <property type="molecule type" value="Genomic_DNA"/>
</dbReference>
<dbReference type="AlphaFoldDB" id="U4UUQ5"/>
<proteinExistence type="predicted"/>
<evidence type="ECO:0000313" key="2">
    <source>
        <dbReference type="Proteomes" id="UP000030742"/>
    </source>
</evidence>
<sequence>MQCVLFVQGSPQRYPSMTISEAQNNLIGNTKPAQQDCVCMNWRRCADINSDVQCHPDFAFVCCRRARY</sequence>